<name>A0A1D1YGR8_9ARAE</name>
<feature type="non-terminal residue" evidence="1">
    <location>
        <position position="1"/>
    </location>
</feature>
<protein>
    <submittedName>
        <fullName evidence="1">Keratin, type I cytoskeletal</fullName>
    </submittedName>
</protein>
<dbReference type="AlphaFoldDB" id="A0A1D1YGR8"/>
<gene>
    <name evidence="1" type="primary">xk70a</name>
    <name evidence="1" type="ORF">g.29016</name>
</gene>
<organism evidence="1">
    <name type="scientific">Anthurium amnicola</name>
    <dbReference type="NCBI Taxonomy" id="1678845"/>
    <lineage>
        <taxon>Eukaryota</taxon>
        <taxon>Viridiplantae</taxon>
        <taxon>Streptophyta</taxon>
        <taxon>Embryophyta</taxon>
        <taxon>Tracheophyta</taxon>
        <taxon>Spermatophyta</taxon>
        <taxon>Magnoliopsida</taxon>
        <taxon>Liliopsida</taxon>
        <taxon>Araceae</taxon>
        <taxon>Pothoideae</taxon>
        <taxon>Potheae</taxon>
        <taxon>Anthurium</taxon>
    </lineage>
</organism>
<sequence length="131" mass="15561">CKPGGWIELLEGEDVRYLGPTSKRLITSVSNYLDSRGIYNVITVNDDVLEFLNVTDQIDTVYVDERFIPIRSWGDYYGKLCLNSFTNWFRIMGNFLTMNNDEYETLIEQFEKEVNLYRTHIVYRRICCQKF</sequence>
<accession>A0A1D1YGR8</accession>
<dbReference type="EMBL" id="GDJX01014100">
    <property type="protein sequence ID" value="JAT53836.1"/>
    <property type="molecule type" value="Transcribed_RNA"/>
</dbReference>
<reference evidence="1" key="1">
    <citation type="submission" date="2015-07" db="EMBL/GenBank/DDBJ databases">
        <title>Transcriptome Assembly of Anthurium amnicola.</title>
        <authorList>
            <person name="Suzuki J."/>
        </authorList>
    </citation>
    <scope>NUCLEOTIDE SEQUENCE</scope>
</reference>
<evidence type="ECO:0000313" key="1">
    <source>
        <dbReference type="EMBL" id="JAT53836.1"/>
    </source>
</evidence>
<proteinExistence type="predicted"/>